<dbReference type="Proteomes" id="UP000245368">
    <property type="component" value="Chromosome"/>
</dbReference>
<feature type="signal peptide" evidence="1">
    <location>
        <begin position="1"/>
        <end position="29"/>
    </location>
</feature>
<name>A0A2Z3JGT1_9DEIO</name>
<feature type="chain" id="PRO_5016298993" evidence="1">
    <location>
        <begin position="30"/>
        <end position="358"/>
    </location>
</feature>
<proteinExistence type="predicted"/>
<evidence type="ECO:0000313" key="2">
    <source>
        <dbReference type="EMBL" id="AWN22701.1"/>
    </source>
</evidence>
<dbReference type="KEGG" id="dez:DKM44_05180"/>
<evidence type="ECO:0000256" key="1">
    <source>
        <dbReference type="SAM" id="SignalP"/>
    </source>
</evidence>
<sequence length="358" mass="36768">MQQKTFAAQRTRTLILGLSTLTLTSTLSAAQAQTRYSGPQAVVYIGDNWCSGGYCGYSVWAAFDSAMTQALQSSGYVRPVRKSEGANLVMKAGINDVTGGGGVCLPIVGCLSAKVVKASLEVDDAASGTVIWQDTCEGASTGYSSWGYGWSSVNFSSDESKAAADCAGKLVQKLTGSAALKAYLTVAPGAPLGTAAPVQVAQSTPAPPTTPAANSALSDQQALSVVQLLGGALQALSFDDVNALFTSDPLNPVNVKAINAAASADTLAAAARMKFSAMPGEDAGVYRLVGLTYTLPDGSEHFAQLAVSNPGSLNTRSGPRIVYLSAFNPLRSGTPALDALSKNVETLLSDVRKALNLP</sequence>
<protein>
    <submittedName>
        <fullName evidence="2">Uncharacterized protein</fullName>
    </submittedName>
</protein>
<reference evidence="2 3" key="1">
    <citation type="submission" date="2018-05" db="EMBL/GenBank/DDBJ databases">
        <title>Complete Genome Sequence of Deinococcus sp. strain 17bor-2.</title>
        <authorList>
            <person name="Srinivasan S."/>
        </authorList>
    </citation>
    <scope>NUCLEOTIDE SEQUENCE [LARGE SCALE GENOMIC DNA]</scope>
    <source>
        <strain evidence="2 3">17bor-2</strain>
    </source>
</reference>
<dbReference type="EMBL" id="CP029494">
    <property type="protein sequence ID" value="AWN22701.1"/>
    <property type="molecule type" value="Genomic_DNA"/>
</dbReference>
<gene>
    <name evidence="2" type="ORF">DKM44_05180</name>
</gene>
<organism evidence="2 3">
    <name type="scientific">Deinococcus irradiatisoli</name>
    <dbReference type="NCBI Taxonomy" id="2202254"/>
    <lineage>
        <taxon>Bacteria</taxon>
        <taxon>Thermotogati</taxon>
        <taxon>Deinococcota</taxon>
        <taxon>Deinococci</taxon>
        <taxon>Deinococcales</taxon>
        <taxon>Deinococcaceae</taxon>
        <taxon>Deinococcus</taxon>
    </lineage>
</organism>
<keyword evidence="3" id="KW-1185">Reference proteome</keyword>
<accession>A0A2Z3JGT1</accession>
<dbReference type="AlphaFoldDB" id="A0A2Z3JGT1"/>
<evidence type="ECO:0000313" key="3">
    <source>
        <dbReference type="Proteomes" id="UP000245368"/>
    </source>
</evidence>
<keyword evidence="1" id="KW-0732">Signal</keyword>